<dbReference type="EMBL" id="CP019480">
    <property type="protein sequence ID" value="UQC89407.1"/>
    <property type="molecule type" value="Genomic_DNA"/>
</dbReference>
<feature type="compositionally biased region" description="Basic and acidic residues" evidence="1">
    <location>
        <begin position="263"/>
        <end position="275"/>
    </location>
</feature>
<feature type="region of interest" description="Disordered" evidence="1">
    <location>
        <begin position="1464"/>
        <end position="1486"/>
    </location>
</feature>
<sequence length="1486" mass="163792">MTPPLPNSRFFIMRIPYVRGWIPGWIPPAGQHAPADVMNPYSSNAQLLETALSSSRGSASFPYLGLPWMPPGCFLVTMHLTHPRHTIHAVESLQFVFWRPFLHPKAAGKTLIITSTPANPIISASFVATQSSKLSWTTPTRALITDIDHPDRLQTMLLLCTVRTENPPHPTTIANPASVTTAARESTWYRYSALLQSGHGTLNVWMLAGRGILGGIQTYLLIRELLLAAPAVCLLQNKNTPVRIYRRWSARSDIPSVQQQQPARERNKKPLEWSGKHSNAAGITPIAQVRIHHDDVRIAESGVLGAEYRRRHYEPPRQALSTNLLASKSMQGHAATNTNRAYTTLNDSLRQFTAGVTAAPSQSSHFLHFGSMTYVKILWHVLLRAIQQQDQPRMNQFGIATRASRVYRHLSSKTTVSSHHAIQPWNFTIVQQRQYQSSWEQGNPLGKGPAYDNERLGQPPGKLLMIRRHNIKVRSNIAHNHPFYVQYRRINPPPVQRTSNCRQHMAMYSCLFLPPLQTYCDPRVKRNGSKTYISVQANRTLAESPLRCQQQSPMSDRPSIMAPACQTPASFRGTSAEVEKNDCSMDVSFGCPKEEPEESHAPSLPAPAIQWASFASLSQRDGAISDDGERGTEVDLTGPISAMTTDSFCCGLRISESDSSIDVVIWHAKSPKRMFNFGNPVQHSATIRTYTHYASFPSHSDYISLQGYTKSRKIAGPENNPDSSNCLPLPTLFCLGIRECVDQTPHHAVVNSKFESQMTRRWLGAVVGDAALHRASSAPSTSPEKVGGFAELVANLGNEVAAQELPGSNPSSHPRLGGVAGRISLNARDAVVRIGQLENRGTMTLEHGEDPEALAISRDSIIKMYDFDNLTSDGGAVIFLNPDPWEGAEIFLCPNFPRSRDMLAMGYFRTSCFGLVPASRFKGEESRELARGLACRPGAERYPTVTNAMKRLPSDAPTVSTGTTMESLFRVQAVSILPSSISEQHHFSPAGIWRPKLIASLQSAERDDKSTMRRVPRCIRGPQQGCNDYSLNVVEKSSEGGLSPNCNKYPSCDGLGHVTGTLGCANCVPLGDRSLKDDSGFASGSRQCLGLMEVPPFGSTHHRLFSYQRNGKCRRRKFKRTLAADSVFLVVRSKNLFMNSPPPAIHYFGLWMQPSPFGVPGGGCLGVGDSSAAGSQASSSGSRDPPFEEQARSRWIFWLVSRVASTELRLFCGSPEDSTLDETDVLARRCYLISSAPTPWPDFRTTEIAVAYHTLIDRHSQRGWQISRLPKQSNARCADRDASDLLFCTTLGADVTFPFYQPTNGENSSHPSDSLVSEGQLGSREPMSIQFRSAEVCFLLQIPLTRPLRVGGTATPWDRSIESGSLPARFGTVLLVQLDRIPGRLSRQVEIYPRLQGLGNQSSCSDSWTKTLRTQLAWKHFVGQIANLSSISEKDAVAAAAAAATFALDNMANHDEVASNLHLEQQTHDSPRGSGMRTHARPSMRG</sequence>
<evidence type="ECO:0000256" key="1">
    <source>
        <dbReference type="SAM" id="MobiDB-lite"/>
    </source>
</evidence>
<dbReference type="GeneID" id="73348872"/>
<dbReference type="KEGG" id="clup:CLUP02_14936"/>
<proteinExistence type="predicted"/>
<evidence type="ECO:0000313" key="3">
    <source>
        <dbReference type="Proteomes" id="UP000830671"/>
    </source>
</evidence>
<accession>A0A9Q8WNI9</accession>
<organism evidence="2 3">
    <name type="scientific">Colletotrichum lupini</name>
    <dbReference type="NCBI Taxonomy" id="145971"/>
    <lineage>
        <taxon>Eukaryota</taxon>
        <taxon>Fungi</taxon>
        <taxon>Dikarya</taxon>
        <taxon>Ascomycota</taxon>
        <taxon>Pezizomycotina</taxon>
        <taxon>Sordariomycetes</taxon>
        <taxon>Hypocreomycetidae</taxon>
        <taxon>Glomerellales</taxon>
        <taxon>Glomerellaceae</taxon>
        <taxon>Colletotrichum</taxon>
        <taxon>Colletotrichum acutatum species complex</taxon>
    </lineage>
</organism>
<feature type="region of interest" description="Disordered" evidence="1">
    <location>
        <begin position="255"/>
        <end position="275"/>
    </location>
</feature>
<dbReference type="Proteomes" id="UP000830671">
    <property type="component" value="Chromosome 8"/>
</dbReference>
<protein>
    <submittedName>
        <fullName evidence="2">Uncharacterized protein</fullName>
    </submittedName>
</protein>
<gene>
    <name evidence="2" type="ORF">CLUP02_14936</name>
</gene>
<evidence type="ECO:0000313" key="2">
    <source>
        <dbReference type="EMBL" id="UQC89407.1"/>
    </source>
</evidence>
<keyword evidence="3" id="KW-1185">Reference proteome</keyword>
<name>A0A9Q8WNI9_9PEZI</name>
<dbReference type="RefSeq" id="XP_049151008.1">
    <property type="nucleotide sequence ID" value="XM_049293862.1"/>
</dbReference>
<reference evidence="2" key="1">
    <citation type="journal article" date="2021" name="Mol. Plant Microbe Interact.">
        <title>Complete Genome Sequence of the Plant-Pathogenic Fungus Colletotrichum lupini.</title>
        <authorList>
            <person name="Baroncelli R."/>
            <person name="Pensec F."/>
            <person name="Da Lio D."/>
            <person name="Boufleur T."/>
            <person name="Vicente I."/>
            <person name="Sarrocco S."/>
            <person name="Picot A."/>
            <person name="Baraldi E."/>
            <person name="Sukno S."/>
            <person name="Thon M."/>
            <person name="Le Floch G."/>
        </authorList>
    </citation>
    <scope>NUCLEOTIDE SEQUENCE</scope>
    <source>
        <strain evidence="2">IMI 504893</strain>
    </source>
</reference>